<keyword evidence="4" id="KW-1185">Reference proteome</keyword>
<feature type="transmembrane region" description="Helical" evidence="1">
    <location>
        <begin position="265"/>
        <end position="290"/>
    </location>
</feature>
<keyword evidence="1" id="KW-0472">Membrane</keyword>
<dbReference type="Gene3D" id="3.90.550.10">
    <property type="entry name" value="Spore Coat Polysaccharide Biosynthesis Protein SpsA, Chain A"/>
    <property type="match status" value="1"/>
</dbReference>
<evidence type="ECO:0000313" key="3">
    <source>
        <dbReference type="EMBL" id="KZX13355.1"/>
    </source>
</evidence>
<dbReference type="EC" id="2.4.-.-" evidence="3"/>
<keyword evidence="3" id="KW-0808">Transferase</keyword>
<keyword evidence="1" id="KW-1133">Transmembrane helix</keyword>
<dbReference type="Pfam" id="PF00535">
    <property type="entry name" value="Glycos_transf_2"/>
    <property type="match status" value="1"/>
</dbReference>
<name>A0A162FI31_METOA</name>
<dbReference type="Proteomes" id="UP000077428">
    <property type="component" value="Unassembled WGS sequence"/>
</dbReference>
<sequence length="312" mass="35846">MFFISVIVPCFNEENAIFDFYEETTHILDNFSNNEINYEFIFVDDGSSDNTLSNIKTLSKQDNNVKFISFSRNFGKESALYAGLVNSSGDYVVIMDVDLQDPPSLLPEMISILEDSDFDCVATRRVSRKGEPIIRSFFARLFYKLMSFSDVDLVDGARDYRMMKRQVVNSVLELNEYNRFSKGIFQWVGFKNKWLEYENIERINGETSWSFWSLFKYSIEAIVAFTTLPLSISTFMGILCSIISFILIGVVVFKNLVFGDAVQGWTSLICVILLLGGIQLLSIGILGKYLEKTYIETKKRPIYLVKETNFKI</sequence>
<dbReference type="PATRIC" id="fig|66851.6.peg.720"/>
<reference evidence="4" key="1">
    <citation type="journal article" date="2016" name="Genome Announc.">
        <title>Draft Genome Sequences of Methanobrevibacter curvatus DSM11111, Methanobrevibacter cuticularis DSM11139, Methanobrevibacter filiformis DSM11501, and Methanobrevibacter oralis DSM7256.</title>
        <authorList>
            <person name="Poehlein A."/>
            <person name="Seedorf H."/>
        </authorList>
    </citation>
    <scope>NUCLEOTIDE SEQUENCE [LARGE SCALE GENOMIC DNA]</scope>
    <source>
        <strain evidence="4">DSM 7256 / JCM 30027 / ZR</strain>
    </source>
</reference>
<proteinExistence type="predicted"/>
<dbReference type="InterPro" id="IPR001173">
    <property type="entry name" value="Glyco_trans_2-like"/>
</dbReference>
<feature type="transmembrane region" description="Helical" evidence="1">
    <location>
        <begin position="235"/>
        <end position="253"/>
    </location>
</feature>
<feature type="domain" description="Glycosyltransferase 2-like" evidence="2">
    <location>
        <begin position="5"/>
        <end position="168"/>
    </location>
</feature>
<dbReference type="OrthoDB" id="46222at2157"/>
<dbReference type="SUPFAM" id="SSF53448">
    <property type="entry name" value="Nucleotide-diphospho-sugar transferases"/>
    <property type="match status" value="1"/>
</dbReference>
<accession>A0A162FI31</accession>
<organism evidence="3 4">
    <name type="scientific">Methanobrevibacter oralis</name>
    <dbReference type="NCBI Taxonomy" id="66851"/>
    <lineage>
        <taxon>Archaea</taxon>
        <taxon>Methanobacteriati</taxon>
        <taxon>Methanobacteriota</taxon>
        <taxon>Methanomada group</taxon>
        <taxon>Methanobacteria</taxon>
        <taxon>Methanobacteriales</taxon>
        <taxon>Methanobacteriaceae</taxon>
        <taxon>Methanobrevibacter</taxon>
    </lineage>
</organism>
<dbReference type="PANTHER" id="PTHR48090:SF8">
    <property type="entry name" value="GLYCOSYLTRANSFERASE CSBB-RELATED"/>
    <property type="match status" value="1"/>
</dbReference>
<comment type="caution">
    <text evidence="3">The sequence shown here is derived from an EMBL/GenBank/DDBJ whole genome shotgun (WGS) entry which is preliminary data.</text>
</comment>
<evidence type="ECO:0000256" key="1">
    <source>
        <dbReference type="SAM" id="Phobius"/>
    </source>
</evidence>
<evidence type="ECO:0000313" key="4">
    <source>
        <dbReference type="Proteomes" id="UP000077428"/>
    </source>
</evidence>
<dbReference type="STRING" id="66851.MBORA_06530"/>
<dbReference type="InterPro" id="IPR050256">
    <property type="entry name" value="Glycosyltransferase_2"/>
</dbReference>
<gene>
    <name evidence="3" type="primary">csbB</name>
    <name evidence="3" type="ORF">MBORA_06530</name>
</gene>
<dbReference type="EMBL" id="LWMU01000051">
    <property type="protein sequence ID" value="KZX13355.1"/>
    <property type="molecule type" value="Genomic_DNA"/>
</dbReference>
<evidence type="ECO:0000259" key="2">
    <source>
        <dbReference type="Pfam" id="PF00535"/>
    </source>
</evidence>
<keyword evidence="1" id="KW-0812">Transmembrane</keyword>
<keyword evidence="3" id="KW-0328">Glycosyltransferase</keyword>
<dbReference type="RefSeq" id="WP_042693059.1">
    <property type="nucleotide sequence ID" value="NZ_CABMAB010000018.1"/>
</dbReference>
<dbReference type="GO" id="GO:0005886">
    <property type="term" value="C:plasma membrane"/>
    <property type="evidence" value="ECO:0007669"/>
    <property type="project" value="TreeGrafter"/>
</dbReference>
<dbReference type="PANTHER" id="PTHR48090">
    <property type="entry name" value="UNDECAPRENYL-PHOSPHATE 4-DEOXY-4-FORMAMIDO-L-ARABINOSE TRANSFERASE-RELATED"/>
    <property type="match status" value="1"/>
</dbReference>
<dbReference type="AlphaFoldDB" id="A0A162FI31"/>
<dbReference type="GO" id="GO:0016757">
    <property type="term" value="F:glycosyltransferase activity"/>
    <property type="evidence" value="ECO:0007669"/>
    <property type="project" value="UniProtKB-KW"/>
</dbReference>
<protein>
    <submittedName>
        <fullName evidence="3">Glycosyltransferase CsbB</fullName>
        <ecNumber evidence="3">2.4.-.-</ecNumber>
    </submittedName>
</protein>
<dbReference type="CDD" id="cd04187">
    <property type="entry name" value="DPM1_like_bac"/>
    <property type="match status" value="1"/>
</dbReference>
<dbReference type="InterPro" id="IPR029044">
    <property type="entry name" value="Nucleotide-diphossugar_trans"/>
</dbReference>